<sequence>MLPSGDGAVTSGGFCFCLSGENGGSSYHDDDDDINGSSNRGCMHCKRSDPSSSSSCYSCSSVWLDLFPFKDSEKLRRIIASSAKGFSIGAGLKGGLSLFSILARLRRTRLSSSVRKTEAFSNSEAIALAVKETLRYGLFLGTFAGTFVSVDEIIGALGGPNTQHTGLAIYILMRAAVLASRCGIKSKRFGRICKPLTWKHGDIFLMCLSSSQILSAYILKQDSLPPSYKSFLNKHGGKDTVILQGVKEITCGLPFSNLQAIEKYYKATGVDIKLDPEMEVPCSVEGLHFPLCLMFTLLKFLGRRLAFSIMPYVYPSEALIIHGNQACAAHFVTFLVQAYKRALPVYLPVYLIPALIVHRQGLLTRPCTILGKGLLGTARSSLFLSIYCSSAWMWTCLLFRIFKTCNIPMVAMGTFPTGLSLAIEKKSRRIEISLYCLARAIESFFTCMADIGYLPESKNLKRADVVIFSISTAIIMHCYAQERDVFRSKYLNVLDWVFGVPPPPSETPRCKNS</sequence>
<gene>
    <name evidence="1" type="ORF">EZV62_021964</name>
</gene>
<organism evidence="1 2">
    <name type="scientific">Acer yangbiense</name>
    <dbReference type="NCBI Taxonomy" id="1000413"/>
    <lineage>
        <taxon>Eukaryota</taxon>
        <taxon>Viridiplantae</taxon>
        <taxon>Streptophyta</taxon>
        <taxon>Embryophyta</taxon>
        <taxon>Tracheophyta</taxon>
        <taxon>Spermatophyta</taxon>
        <taxon>Magnoliopsida</taxon>
        <taxon>eudicotyledons</taxon>
        <taxon>Gunneridae</taxon>
        <taxon>Pentapetalae</taxon>
        <taxon>rosids</taxon>
        <taxon>malvids</taxon>
        <taxon>Sapindales</taxon>
        <taxon>Sapindaceae</taxon>
        <taxon>Hippocastanoideae</taxon>
        <taxon>Acereae</taxon>
        <taxon>Acer</taxon>
    </lineage>
</organism>
<name>A0A5C7H8F4_9ROSI</name>
<accession>A0A5C7H8F4</accession>
<evidence type="ECO:0008006" key="3">
    <source>
        <dbReference type="Google" id="ProtNLM"/>
    </source>
</evidence>
<dbReference type="InterPro" id="IPR026749">
    <property type="entry name" value="Tmem135"/>
</dbReference>
<dbReference type="EMBL" id="VAHF01000010">
    <property type="protein sequence ID" value="TXG52795.1"/>
    <property type="molecule type" value="Genomic_DNA"/>
</dbReference>
<dbReference type="PANTHER" id="PTHR12459">
    <property type="entry name" value="TRANSMEMBRANE PROTEIN 135-RELATED"/>
    <property type="match status" value="1"/>
</dbReference>
<evidence type="ECO:0000313" key="1">
    <source>
        <dbReference type="EMBL" id="TXG52795.1"/>
    </source>
</evidence>
<dbReference type="Proteomes" id="UP000323000">
    <property type="component" value="Chromosome 10"/>
</dbReference>
<keyword evidence="2" id="KW-1185">Reference proteome</keyword>
<protein>
    <recommendedName>
        <fullName evidence="3">Transmembrane protein 135 N-terminal domain-containing protein</fullName>
    </recommendedName>
</protein>
<dbReference type="AlphaFoldDB" id="A0A5C7H8F4"/>
<proteinExistence type="predicted"/>
<evidence type="ECO:0000313" key="2">
    <source>
        <dbReference type="Proteomes" id="UP000323000"/>
    </source>
</evidence>
<comment type="caution">
    <text evidence="1">The sequence shown here is derived from an EMBL/GenBank/DDBJ whole genome shotgun (WGS) entry which is preliminary data.</text>
</comment>
<reference evidence="2" key="1">
    <citation type="journal article" date="2019" name="Gigascience">
        <title>De novo genome assembly of the endangered Acer yangbiense, a plant species with extremely small populations endemic to Yunnan Province, China.</title>
        <authorList>
            <person name="Yang J."/>
            <person name="Wariss H.M."/>
            <person name="Tao L."/>
            <person name="Zhang R."/>
            <person name="Yun Q."/>
            <person name="Hollingsworth P."/>
            <person name="Dao Z."/>
            <person name="Luo G."/>
            <person name="Guo H."/>
            <person name="Ma Y."/>
            <person name="Sun W."/>
        </authorList>
    </citation>
    <scope>NUCLEOTIDE SEQUENCE [LARGE SCALE GENOMIC DNA]</scope>
    <source>
        <strain evidence="2">cv. Malutang</strain>
    </source>
</reference>
<dbReference type="PANTHER" id="PTHR12459:SF15">
    <property type="entry name" value="TRANSMEMBRANE PROTEIN 135"/>
    <property type="match status" value="1"/>
</dbReference>
<dbReference type="OrthoDB" id="291792at2759"/>